<comment type="caution">
    <text evidence="6">The sequence shown here is derived from an EMBL/GenBank/DDBJ whole genome shotgun (WGS) entry which is preliminary data.</text>
</comment>
<accession>A0A5D0XL47</accession>
<evidence type="ECO:0000256" key="3">
    <source>
        <dbReference type="ARBA" id="ARBA00013368"/>
    </source>
</evidence>
<sequence length="958" mass="104684">MACIVDQVVRMTEVTRELGPGGTRNSLSDVIFSGAVGLSADLIAYLKRLESIDAPMAEIFKTNLGILQTAATEDSRKSLRPKFNASVREALNRMPTTTPADPAASANSTNPGAAASPQIPTTSPNPPVSGPRFFLSQLSVEGFRGIKNEGTPLVLKFDASSVNSVFAQNGTGKSSLYEALQYAIQGSVPRLASMQANENSDSYLANLFHSKGEATIKLTLAPDDGTANVEIEVKRSASGQRTVTSATNHPDPNGLLKSLDQDFTLLDYSTFTRFIEDTALNRGRSFSSLLGLSDYANFRRMIKTVENTQTFRSDFAIAEAEGSKRHHQQGVQGSFDRFSRFYTEVTGQEITDVSKSGEWGPDLVHSLRGVPLLHDALEGKALAVVDFTQLRDEVLKAEGGPDRKRLEALLDQRVLLAAVEAQDSAAEQSGKDLSVAIVDHEALVSSTKGEHLHRLNTAADQFLQSETTWDPHVCPLCNSSLEDPIAQTVASSLAGFKQVDDGRKALREKVLESSFLRRLTKLEGLSALRLSEDQEQAVALRTAAIAGTITLESVTNARDRLTVLESRLTSKVSEVDRSIADLEKKIPPSLVSLTAQISAAKSAQSALQDYITSTTELQSVTTTLSLYERWKSFIGQALSVFSLAESELSNRTLLGLRTEYQQMFAEVMSAGDIVPELARPGTDEHMTVELSSFHGKQNVSARALLSESYRNALAISVFLSAAAGHTKAPRFIVLDDATSSFDSGHQFHLMEQIRTRFQYPARPDGLQFIMFSHDVALEKYFDRLDAEPGWNHQKLQGWPPMTPVTAHGQNPDRLRAEAERFLLAGQTQEGSGLIRQYLEFVLQQIIKKVQVPVPLDLAVNDHSKMVSSCLDAIVYAVKIHEAANQIVLTAQQIGDLKTRHAPSIIANWVSHYGTSGASSFSPAALIGVLNAIDAMRRCFQYDSNGTGDWRFYKSLTKR</sequence>
<evidence type="ECO:0000259" key="5">
    <source>
        <dbReference type="Pfam" id="PF13476"/>
    </source>
</evidence>
<dbReference type="InterPro" id="IPR027417">
    <property type="entry name" value="P-loop_NTPase"/>
</dbReference>
<feature type="region of interest" description="Disordered" evidence="4">
    <location>
        <begin position="94"/>
        <end position="130"/>
    </location>
</feature>
<dbReference type="EMBL" id="VSLD01000010">
    <property type="protein sequence ID" value="TYC96641.1"/>
    <property type="molecule type" value="Genomic_DNA"/>
</dbReference>
<evidence type="ECO:0000313" key="6">
    <source>
        <dbReference type="EMBL" id="TYC96641.1"/>
    </source>
</evidence>
<evidence type="ECO:0000313" key="7">
    <source>
        <dbReference type="Proteomes" id="UP000323410"/>
    </source>
</evidence>
<feature type="compositionally biased region" description="Low complexity" evidence="4">
    <location>
        <begin position="95"/>
        <end position="111"/>
    </location>
</feature>
<dbReference type="PANTHER" id="PTHR32114">
    <property type="entry name" value="ABC TRANSPORTER ABCH.3"/>
    <property type="match status" value="1"/>
</dbReference>
<dbReference type="PANTHER" id="PTHR32114:SF2">
    <property type="entry name" value="ABC TRANSPORTER ABCH.3"/>
    <property type="match status" value="1"/>
</dbReference>
<dbReference type="AlphaFoldDB" id="A0A5D0XL47"/>
<evidence type="ECO:0000256" key="1">
    <source>
        <dbReference type="ARBA" id="ARBA00006930"/>
    </source>
</evidence>
<protein>
    <recommendedName>
        <fullName evidence="3">Nuclease SbcCD subunit C</fullName>
    </recommendedName>
</protein>
<name>A0A5D0XL47_9MICC</name>
<dbReference type="OrthoDB" id="5137066at2"/>
<evidence type="ECO:0000256" key="4">
    <source>
        <dbReference type="SAM" id="MobiDB-lite"/>
    </source>
</evidence>
<comment type="similarity">
    <text evidence="1">Belongs to the SMC family. SbcC subfamily.</text>
</comment>
<dbReference type="Gene3D" id="3.40.50.300">
    <property type="entry name" value="P-loop containing nucleotide triphosphate hydrolases"/>
    <property type="match status" value="2"/>
</dbReference>
<dbReference type="GO" id="GO:0016887">
    <property type="term" value="F:ATP hydrolysis activity"/>
    <property type="evidence" value="ECO:0007669"/>
    <property type="project" value="InterPro"/>
</dbReference>
<dbReference type="SUPFAM" id="SSF52540">
    <property type="entry name" value="P-loop containing nucleoside triphosphate hydrolases"/>
    <property type="match status" value="1"/>
</dbReference>
<dbReference type="InterPro" id="IPR038729">
    <property type="entry name" value="Rad50/SbcC_AAA"/>
</dbReference>
<feature type="domain" description="Rad50/SbcC-type AAA" evidence="5">
    <location>
        <begin position="137"/>
        <end position="245"/>
    </location>
</feature>
<dbReference type="GO" id="GO:0006302">
    <property type="term" value="P:double-strand break repair"/>
    <property type="evidence" value="ECO:0007669"/>
    <property type="project" value="InterPro"/>
</dbReference>
<dbReference type="Pfam" id="PF13476">
    <property type="entry name" value="AAA_23"/>
    <property type="match status" value="1"/>
</dbReference>
<dbReference type="Proteomes" id="UP000323410">
    <property type="component" value="Unassembled WGS sequence"/>
</dbReference>
<reference evidence="6 7" key="1">
    <citation type="submission" date="2019-08" db="EMBL/GenBank/DDBJ databases">
        <title>Genone of Arthrobacter echini P9.</title>
        <authorList>
            <person name="Bowman J.P."/>
        </authorList>
    </citation>
    <scope>NUCLEOTIDE SEQUENCE [LARGE SCALE GENOMIC DNA]</scope>
    <source>
        <strain evidence="6 7">P9</strain>
    </source>
</reference>
<evidence type="ECO:0000256" key="2">
    <source>
        <dbReference type="ARBA" id="ARBA00011322"/>
    </source>
</evidence>
<comment type="subunit">
    <text evidence="2">Heterodimer of SbcC and SbcD.</text>
</comment>
<keyword evidence="7" id="KW-1185">Reference proteome</keyword>
<gene>
    <name evidence="6" type="ORF">FQ377_13735</name>
</gene>
<proteinExistence type="inferred from homology"/>
<organism evidence="6 7">
    <name type="scientific">Arthrobacter echini</name>
    <dbReference type="NCBI Taxonomy" id="1529066"/>
    <lineage>
        <taxon>Bacteria</taxon>
        <taxon>Bacillati</taxon>
        <taxon>Actinomycetota</taxon>
        <taxon>Actinomycetes</taxon>
        <taxon>Micrococcales</taxon>
        <taxon>Micrococcaceae</taxon>
        <taxon>Arthrobacter</taxon>
    </lineage>
</organism>